<comment type="caution">
    <text evidence="1">The sequence shown here is derived from an EMBL/GenBank/DDBJ whole genome shotgun (WGS) entry which is preliminary data.</text>
</comment>
<organism evidence="1 2">
    <name type="scientific">Manduca sexta</name>
    <name type="common">Tobacco hawkmoth</name>
    <name type="synonym">Tobacco hornworm</name>
    <dbReference type="NCBI Taxonomy" id="7130"/>
    <lineage>
        <taxon>Eukaryota</taxon>
        <taxon>Metazoa</taxon>
        <taxon>Ecdysozoa</taxon>
        <taxon>Arthropoda</taxon>
        <taxon>Hexapoda</taxon>
        <taxon>Insecta</taxon>
        <taxon>Pterygota</taxon>
        <taxon>Neoptera</taxon>
        <taxon>Endopterygota</taxon>
        <taxon>Lepidoptera</taxon>
        <taxon>Glossata</taxon>
        <taxon>Ditrysia</taxon>
        <taxon>Bombycoidea</taxon>
        <taxon>Sphingidae</taxon>
        <taxon>Sphinginae</taxon>
        <taxon>Sphingini</taxon>
        <taxon>Manduca</taxon>
    </lineage>
</organism>
<dbReference type="Proteomes" id="UP000791440">
    <property type="component" value="Unassembled WGS sequence"/>
</dbReference>
<accession>A0A921ZFI3</accession>
<reference evidence="1" key="2">
    <citation type="submission" date="2020-12" db="EMBL/GenBank/DDBJ databases">
        <authorList>
            <person name="Kanost M."/>
        </authorList>
    </citation>
    <scope>NUCLEOTIDE SEQUENCE</scope>
</reference>
<reference evidence="1" key="1">
    <citation type="journal article" date="2016" name="Insect Biochem. Mol. Biol.">
        <title>Multifaceted biological insights from a draft genome sequence of the tobacco hornworm moth, Manduca sexta.</title>
        <authorList>
            <person name="Kanost M.R."/>
            <person name="Arrese E.L."/>
            <person name="Cao X."/>
            <person name="Chen Y.R."/>
            <person name="Chellapilla S."/>
            <person name="Goldsmith M.R."/>
            <person name="Grosse-Wilde E."/>
            <person name="Heckel D.G."/>
            <person name="Herndon N."/>
            <person name="Jiang H."/>
            <person name="Papanicolaou A."/>
            <person name="Qu J."/>
            <person name="Soulages J.L."/>
            <person name="Vogel H."/>
            <person name="Walters J."/>
            <person name="Waterhouse R.M."/>
            <person name="Ahn S.J."/>
            <person name="Almeida F.C."/>
            <person name="An C."/>
            <person name="Aqrawi P."/>
            <person name="Bretschneider A."/>
            <person name="Bryant W.B."/>
            <person name="Bucks S."/>
            <person name="Chao H."/>
            <person name="Chevignon G."/>
            <person name="Christen J.M."/>
            <person name="Clarke D.F."/>
            <person name="Dittmer N.T."/>
            <person name="Ferguson L.C.F."/>
            <person name="Garavelou S."/>
            <person name="Gordon K.H.J."/>
            <person name="Gunaratna R.T."/>
            <person name="Han Y."/>
            <person name="Hauser F."/>
            <person name="He Y."/>
            <person name="Heidel-Fischer H."/>
            <person name="Hirsh A."/>
            <person name="Hu Y."/>
            <person name="Jiang H."/>
            <person name="Kalra D."/>
            <person name="Klinner C."/>
            <person name="Konig C."/>
            <person name="Kovar C."/>
            <person name="Kroll A.R."/>
            <person name="Kuwar S.S."/>
            <person name="Lee S.L."/>
            <person name="Lehman R."/>
            <person name="Li K."/>
            <person name="Li Z."/>
            <person name="Liang H."/>
            <person name="Lovelace S."/>
            <person name="Lu Z."/>
            <person name="Mansfield J.H."/>
            <person name="McCulloch K.J."/>
            <person name="Mathew T."/>
            <person name="Morton B."/>
            <person name="Muzny D.M."/>
            <person name="Neunemann D."/>
            <person name="Ongeri F."/>
            <person name="Pauchet Y."/>
            <person name="Pu L.L."/>
            <person name="Pyrousis I."/>
            <person name="Rao X.J."/>
            <person name="Redding A."/>
            <person name="Roesel C."/>
            <person name="Sanchez-Gracia A."/>
            <person name="Schaack S."/>
            <person name="Shukla A."/>
            <person name="Tetreau G."/>
            <person name="Wang Y."/>
            <person name="Xiong G.H."/>
            <person name="Traut W."/>
            <person name="Walsh T.K."/>
            <person name="Worley K.C."/>
            <person name="Wu D."/>
            <person name="Wu W."/>
            <person name="Wu Y.Q."/>
            <person name="Zhang X."/>
            <person name="Zou Z."/>
            <person name="Zucker H."/>
            <person name="Briscoe A.D."/>
            <person name="Burmester T."/>
            <person name="Clem R.J."/>
            <person name="Feyereisen R."/>
            <person name="Grimmelikhuijzen C.J.P."/>
            <person name="Hamodrakas S.J."/>
            <person name="Hansson B.S."/>
            <person name="Huguet E."/>
            <person name="Jermiin L.S."/>
            <person name="Lan Q."/>
            <person name="Lehman H.K."/>
            <person name="Lorenzen M."/>
            <person name="Merzendorfer H."/>
            <person name="Michalopoulos I."/>
            <person name="Morton D.B."/>
            <person name="Muthukrishnan S."/>
            <person name="Oakeshott J.G."/>
            <person name="Palmer W."/>
            <person name="Park Y."/>
            <person name="Passarelli A.L."/>
            <person name="Rozas J."/>
            <person name="Schwartz L.M."/>
            <person name="Smith W."/>
            <person name="Southgate A."/>
            <person name="Vilcinskas A."/>
            <person name="Vogt R."/>
            <person name="Wang P."/>
            <person name="Werren J."/>
            <person name="Yu X.Q."/>
            <person name="Zhou J.J."/>
            <person name="Brown S.J."/>
            <person name="Scherer S.E."/>
            <person name="Richards S."/>
            <person name="Blissard G.W."/>
        </authorList>
    </citation>
    <scope>NUCLEOTIDE SEQUENCE</scope>
</reference>
<dbReference type="EMBL" id="JH668514">
    <property type="protein sequence ID" value="KAG6456506.1"/>
    <property type="molecule type" value="Genomic_DNA"/>
</dbReference>
<gene>
    <name evidence="1" type="ORF">O3G_MSEX009783</name>
</gene>
<dbReference type="AlphaFoldDB" id="A0A921ZFI3"/>
<proteinExistence type="predicted"/>
<sequence length="227" mass="22946">MPTVVIQPSPIYTKPCAVAVPSIVLEPPPNKPCIVLEPAGNGVEQSPLLNAGLLASILNGGVQNKPATGGAQNPLLGIGVQTSLLGAGSQNPSDTTGAQKPLLGVGVQSSLLGAGAQNPSDTTGAQKPLLGVDVQSSLLGTGSQTSGTTGAQTPLLGAEVQTPLLGAEVQVISEPIASLLGDRIQGLLNTIDTTIDNSLNKPIAVNTFRSPVVYKIVQPPRFPVSIY</sequence>
<name>A0A921ZFI3_MANSE</name>
<protein>
    <submittedName>
        <fullName evidence="1">Uncharacterized protein</fullName>
    </submittedName>
</protein>
<evidence type="ECO:0000313" key="1">
    <source>
        <dbReference type="EMBL" id="KAG6456506.1"/>
    </source>
</evidence>
<keyword evidence="2" id="KW-1185">Reference proteome</keyword>
<evidence type="ECO:0000313" key="2">
    <source>
        <dbReference type="Proteomes" id="UP000791440"/>
    </source>
</evidence>